<dbReference type="Gene3D" id="3.40.630.10">
    <property type="entry name" value="Zn peptidases"/>
    <property type="match status" value="1"/>
</dbReference>
<dbReference type="PANTHER" id="PTHR12756:SF11">
    <property type="entry name" value="CYTOSOLIC CARBOXYPEPTIDASE 1"/>
    <property type="match status" value="1"/>
</dbReference>
<comment type="catalytic activity">
    <reaction evidence="3">
        <text>C-terminal L-alpha-aminoacyl-L-glutamyl-L-glutamyl-[tubulin] + H2O = C-terminal L-alpha-aminoacyl-L-glutamyl-[tubulin] + L-glutamate</text>
        <dbReference type="Rhea" id="RHEA:63792"/>
        <dbReference type="Rhea" id="RHEA-COMP:16435"/>
        <dbReference type="Rhea" id="RHEA-COMP:16436"/>
        <dbReference type="ChEBI" id="CHEBI:15377"/>
        <dbReference type="ChEBI" id="CHEBI:29985"/>
        <dbReference type="ChEBI" id="CHEBI:149555"/>
        <dbReference type="ChEBI" id="CHEBI:149556"/>
        <dbReference type="EC" id="3.4.17.24"/>
    </reaction>
    <physiologicalReaction direction="left-to-right" evidence="3">
        <dbReference type="Rhea" id="RHEA:63793"/>
    </physiologicalReaction>
</comment>
<gene>
    <name evidence="8" type="ORF">CDAUBV1_LOCUS7159</name>
</gene>
<feature type="region of interest" description="Disordered" evidence="6">
    <location>
        <begin position="1738"/>
        <end position="1766"/>
    </location>
</feature>
<feature type="compositionally biased region" description="Acidic residues" evidence="6">
    <location>
        <begin position="1058"/>
        <end position="1076"/>
    </location>
</feature>
<feature type="region of interest" description="Disordered" evidence="6">
    <location>
        <begin position="1382"/>
        <end position="1403"/>
    </location>
</feature>
<feature type="region of interest" description="Disordered" evidence="6">
    <location>
        <begin position="574"/>
        <end position="605"/>
    </location>
</feature>
<evidence type="ECO:0000256" key="3">
    <source>
        <dbReference type="ARBA" id="ARBA00024524"/>
    </source>
</evidence>
<feature type="compositionally biased region" description="Low complexity" evidence="6">
    <location>
        <begin position="595"/>
        <end position="605"/>
    </location>
</feature>
<evidence type="ECO:0000256" key="6">
    <source>
        <dbReference type="SAM" id="MobiDB-lite"/>
    </source>
</evidence>
<feature type="region of interest" description="Disordered" evidence="6">
    <location>
        <begin position="914"/>
        <end position="1019"/>
    </location>
</feature>
<evidence type="ECO:0000313" key="9">
    <source>
        <dbReference type="Proteomes" id="UP001497525"/>
    </source>
</evidence>
<dbReference type="InterPro" id="IPR011989">
    <property type="entry name" value="ARM-like"/>
</dbReference>
<dbReference type="SUPFAM" id="SSF48371">
    <property type="entry name" value="ARM repeat"/>
    <property type="match status" value="1"/>
</dbReference>
<feature type="region of interest" description="Disordered" evidence="6">
    <location>
        <begin position="2085"/>
        <end position="2140"/>
    </location>
</feature>
<accession>A0AAV2TCW5</accession>
<feature type="compositionally biased region" description="Low complexity" evidence="6">
    <location>
        <begin position="999"/>
        <end position="1016"/>
    </location>
</feature>
<feature type="compositionally biased region" description="Basic and acidic residues" evidence="6">
    <location>
        <begin position="743"/>
        <end position="765"/>
    </location>
</feature>
<dbReference type="Pfam" id="PF18027">
    <property type="entry name" value="Pepdidase_M14_N"/>
    <property type="match status" value="1"/>
</dbReference>
<dbReference type="InterPro" id="IPR016024">
    <property type="entry name" value="ARM-type_fold"/>
</dbReference>
<comment type="caution">
    <text evidence="8">The sequence shown here is derived from an EMBL/GenBank/DDBJ whole genome shotgun (WGS) entry which is preliminary data.</text>
</comment>
<feature type="compositionally biased region" description="Gly residues" evidence="6">
    <location>
        <begin position="325"/>
        <end position="338"/>
    </location>
</feature>
<feature type="compositionally biased region" description="Basic residues" evidence="6">
    <location>
        <begin position="928"/>
        <end position="937"/>
    </location>
</feature>
<evidence type="ECO:0000256" key="1">
    <source>
        <dbReference type="ARBA" id="ARBA00001947"/>
    </source>
</evidence>
<feature type="compositionally biased region" description="Polar residues" evidence="6">
    <location>
        <begin position="820"/>
        <end position="839"/>
    </location>
</feature>
<sequence>MDKRIEVAVGVLQSLCSDSKAVKCKEDDIQALRGSVQRLTSLLSSSEQRSSFVANDSYMDALIYALQYIPDHQLRVLIVRLLFRLMRKSGLKKRAPALVQRGLTRALFQTLLFESAEPTPNEEFLLRVHQLLCRLGHSDRRFGLRARINQCLPITLCLLRSQIALLASYAPAPLVTLSGSSGGGSGSGSGTSGPGGSSGGTNGPGQMGSGVGPNNLLGHHASSNLSTNGISSSASVNVSTASGGPHSCYTAALVAIPSSINRNLSTVLHTIRLYVSGSGKNNASILGRSGAISLFLRLLEIVAGLPLPRAYPGRLSPTVPLTKPGPGGNAPGPLGSSGSGHSSSSNQLASAANGNISSGPGYAITSAGLVVPGGNSGLSSTMTSSMFAHRNSENGLVTGSPIVTAVTATASAAASLQRYRLRDSIAKDSKTSGTRGVTTSIGFLASTAAAMLSVPPTLLAVGVRYHATLLRLILNTLHCLVKWKHNATRAINSGAVNMLLDLFLDVHRCDLHCRRIALQRSALACLNRLTTSRAGRKVFIASGGLHTLFAVCAGYVGPDPLNRTNLSVMFANSKSQAEARSGGRSGTSSRRHTRQGGSHPLPQQDSLTLLSSQSSCTTAPLPGENLLKSTSTADAVNTLSSMSGPSSSSKPSLPASSSSALSGDLSAAAGDSAGNAHEKLGVNAFSKPIGLIAVLTEACMLLRRCCPRSRLPVSYAEGILRCPLRKDTTLSQGNNATGATDQNSKHDTLSTADNDRTDGKSKDRNQGLTTEMAVSPGARKDEKRLNQISPKPNEQTSIEKEKRPVPAPLEEDRSVDALSDNESLDSSANKNASLRNDSQTKSRHHHYTSASKKRCGLPPSQKPKSRWSAITRGTRKHSRCKTFGSPKPPANLVTLNCGSHIPGTSASNTAMVSRNFSNLPTPIGPNYQRRRPRHSSRRSSQNLKLSFKADYKPNDSFKLDESRRSEKNYHRPSSNSSMLPSPKEKRSHSANPDRLTTVSPLSPRRLVASPPSSASPTVDFGRKMSLSRAMSNIETQNDLLPKRASSRSRRTPSPTVFDVDDDDGDDDFDEEEDNEDELKARELGKAENQISLADLVKSHGRFFPEWCDLPEELPSSVQKEQLVFSDPDPALWPYKLEILEPEMKKMSSDESRTETDDEDITPDENATAMTYLKFARLTQGLLPFHLIGYPDLVGAIGAPYIEPFYFRNDQAAAAAMLSAALVTKPCDSSEAAESTQQPEYCTRVHVEIDRGTTDVCNSGTPTIPQTSGNNHLAVPVDEFRRKCHTRHSPQVRQPPPVTSVDINITCGNRRSKPRMSPGWSGGKKQIGRNRIIDRQTPRLPYSLYGLRHAEILDDVRRLVDPEDVLNRTVFDFDDLVITSVRDLQRQETQPPTSRPGSPRSLHLSAMSGTRQLSANLLDLSSSAQAAMPIPTTTSRGSVRGESPAKQCITEMSGTRSATTFLCSQENSENLQSSASPHIISGAPSYIGTALPPFMTSGEFICTGGLGDCLLTNEDETRINRFDLEKAHLDFESRFESGNLRKAIQVRQFEYDLILNPDVNTTSNLQWFYFRVSNVEAGIDYRFNIINCEKPSSQYTSGMQPLLFSVHEALSGRPYWVRTGFNINYYRNHFVRTSTGKSTSEGSTYYTATFVVRFPHTGDVCYLAYHYPYTYTKLLTDVARWQERGRKAESGNPKDCLYVRVQLLTNTVLENPVPVVTVTQRGPTEIVSPSTTASCIQTAQKNVSGSGASTEPSQLTDMRSTQSSSYSGLANNTVGSIPSVDKLQRPYIFLTARVHSGECNSSWVIQGLLDRLTSDDPKMVELRRAFIFKIIPMLNPDGVICGNHRCSMAGKDLNRRWINPSPLMHPTIYHSKKLLHLLTAAGRSPFIFIDFHGHSRMKNIFLYGCSPSESWKNPDSNNPTYRGQNIPEDFSYRHLAEVLDGIAPAFSKRSCMYAVSRPKEPTGRVAVWREFGVVRSYTVEASYCGVTHDCARPSPSADETQQKQSKADRKNALDKTPAVGHQINPSHLTEFGGHLLDAFAVVRTYDETKSPLLPPLPLESRAEFILDMYEAGLSTMDRYRADTDQISVPQPAPDFTSRPGSSDDSVSSAASSSSSFSSVSVSSGLSLSYSSSASDDNLPDD</sequence>
<feature type="compositionally biased region" description="Low complexity" evidence="6">
    <location>
        <begin position="639"/>
        <end position="671"/>
    </location>
</feature>
<dbReference type="Pfam" id="PF00246">
    <property type="entry name" value="Peptidase_M14"/>
    <property type="match status" value="1"/>
</dbReference>
<feature type="compositionally biased region" description="Low complexity" evidence="6">
    <location>
        <begin position="2101"/>
        <end position="2134"/>
    </location>
</feature>
<feature type="region of interest" description="Disordered" evidence="6">
    <location>
        <begin position="1989"/>
        <end position="2023"/>
    </location>
</feature>
<feature type="compositionally biased region" description="Basic and acidic residues" evidence="6">
    <location>
        <begin position="797"/>
        <end position="815"/>
    </location>
</feature>
<evidence type="ECO:0000313" key="8">
    <source>
        <dbReference type="EMBL" id="CAL5133946.1"/>
    </source>
</evidence>
<evidence type="ECO:0000259" key="7">
    <source>
        <dbReference type="PROSITE" id="PS52035"/>
    </source>
</evidence>
<dbReference type="InterPro" id="IPR040626">
    <property type="entry name" value="Pepdidase_M14_N"/>
</dbReference>
<dbReference type="GO" id="GO:0004181">
    <property type="term" value="F:metallocarboxypeptidase activity"/>
    <property type="evidence" value="ECO:0007669"/>
    <property type="project" value="InterPro"/>
</dbReference>
<evidence type="ECO:0000256" key="2">
    <source>
        <dbReference type="ARBA" id="ARBA00005988"/>
    </source>
</evidence>
<feature type="compositionally biased region" description="Polar residues" evidence="6">
    <location>
        <begin position="729"/>
        <end position="742"/>
    </location>
</feature>
<reference evidence="8" key="1">
    <citation type="submission" date="2024-06" db="EMBL/GenBank/DDBJ databases">
        <authorList>
            <person name="Liu X."/>
            <person name="Lenzi L."/>
            <person name="Haldenby T S."/>
            <person name="Uol C."/>
        </authorList>
    </citation>
    <scope>NUCLEOTIDE SEQUENCE</scope>
</reference>
<feature type="region of interest" description="Disordered" evidence="6">
    <location>
        <begin position="180"/>
        <end position="218"/>
    </location>
</feature>
<dbReference type="EMBL" id="CAXLJL010000168">
    <property type="protein sequence ID" value="CAL5133946.1"/>
    <property type="molecule type" value="Genomic_DNA"/>
</dbReference>
<feature type="region of interest" description="Disordered" evidence="6">
    <location>
        <begin position="1032"/>
        <end position="1083"/>
    </location>
</feature>
<dbReference type="PANTHER" id="PTHR12756">
    <property type="entry name" value="CYTOSOLIC CARBOXYPEPTIDASE"/>
    <property type="match status" value="1"/>
</dbReference>
<dbReference type="Gene3D" id="2.60.40.3120">
    <property type="match status" value="1"/>
</dbReference>
<dbReference type="EC" id="3.4.17.24" evidence="4"/>
<feature type="domain" description="Peptidase M14" evidence="7">
    <location>
        <begin position="1666"/>
        <end position="2015"/>
    </location>
</feature>
<feature type="region of interest" description="Disordered" evidence="6">
    <location>
        <begin position="728"/>
        <end position="889"/>
    </location>
</feature>
<evidence type="ECO:0000256" key="5">
    <source>
        <dbReference type="PROSITE-ProRule" id="PRU01379"/>
    </source>
</evidence>
<feature type="compositionally biased region" description="Basic and acidic residues" evidence="6">
    <location>
        <begin position="947"/>
        <end position="969"/>
    </location>
</feature>
<evidence type="ECO:0000256" key="4">
    <source>
        <dbReference type="ARBA" id="ARBA00026108"/>
    </source>
</evidence>
<feature type="compositionally biased region" description="Polar residues" evidence="6">
    <location>
        <begin position="1386"/>
        <end position="1395"/>
    </location>
</feature>
<organism evidence="8 9">
    <name type="scientific">Calicophoron daubneyi</name>
    <name type="common">Rumen fluke</name>
    <name type="synonym">Paramphistomum daubneyi</name>
    <dbReference type="NCBI Taxonomy" id="300641"/>
    <lineage>
        <taxon>Eukaryota</taxon>
        <taxon>Metazoa</taxon>
        <taxon>Spiralia</taxon>
        <taxon>Lophotrochozoa</taxon>
        <taxon>Platyhelminthes</taxon>
        <taxon>Trematoda</taxon>
        <taxon>Digenea</taxon>
        <taxon>Plagiorchiida</taxon>
        <taxon>Pronocephalata</taxon>
        <taxon>Paramphistomoidea</taxon>
        <taxon>Paramphistomidae</taxon>
        <taxon>Calicophoron</taxon>
    </lineage>
</organism>
<dbReference type="PROSITE" id="PS52035">
    <property type="entry name" value="PEPTIDASE_M14"/>
    <property type="match status" value="1"/>
</dbReference>
<feature type="region of interest" description="Disordered" evidence="6">
    <location>
        <begin position="1425"/>
        <end position="1444"/>
    </location>
</feature>
<feature type="region of interest" description="Disordered" evidence="6">
    <location>
        <begin position="637"/>
        <end position="671"/>
    </location>
</feature>
<dbReference type="InterPro" id="IPR000834">
    <property type="entry name" value="Peptidase_M14"/>
</dbReference>
<feature type="compositionally biased region" description="Basic residues" evidence="6">
    <location>
        <begin position="841"/>
        <end position="855"/>
    </location>
</feature>
<dbReference type="SUPFAM" id="SSF53187">
    <property type="entry name" value="Zn-dependent exopeptidases"/>
    <property type="match status" value="1"/>
</dbReference>
<dbReference type="GO" id="GO:0006508">
    <property type="term" value="P:proteolysis"/>
    <property type="evidence" value="ECO:0007669"/>
    <property type="project" value="InterPro"/>
</dbReference>
<protein>
    <recommendedName>
        <fullName evidence="4">tubulin-glutamate carboxypeptidase</fullName>
        <ecNumber evidence="4">3.4.17.24</ecNumber>
    </recommendedName>
</protein>
<dbReference type="Proteomes" id="UP001497525">
    <property type="component" value="Unassembled WGS sequence"/>
</dbReference>
<name>A0AAV2TCW5_CALDB</name>
<feature type="compositionally biased region" description="Gly residues" evidence="6">
    <location>
        <begin position="180"/>
        <end position="211"/>
    </location>
</feature>
<comment type="similarity">
    <text evidence="2 5">Belongs to the peptidase M14 family.</text>
</comment>
<feature type="compositionally biased region" description="Low complexity" evidence="6">
    <location>
        <begin position="339"/>
        <end position="351"/>
    </location>
</feature>
<proteinExistence type="inferred from homology"/>
<dbReference type="Gene3D" id="1.25.10.10">
    <property type="entry name" value="Leucine-rich Repeat Variant"/>
    <property type="match status" value="1"/>
</dbReference>
<comment type="cofactor">
    <cofactor evidence="1">
        <name>Zn(2+)</name>
        <dbReference type="ChEBI" id="CHEBI:29105"/>
    </cofactor>
</comment>
<feature type="region of interest" description="Disordered" evidence="6">
    <location>
        <begin position="316"/>
        <end position="351"/>
    </location>
</feature>
<dbReference type="GO" id="GO:0008270">
    <property type="term" value="F:zinc ion binding"/>
    <property type="evidence" value="ECO:0007669"/>
    <property type="project" value="InterPro"/>
</dbReference>
<feature type="active site" description="Proton donor/acceptor" evidence="5">
    <location>
        <position position="1979"/>
    </location>
</feature>
<dbReference type="Pfam" id="PF25571">
    <property type="entry name" value="TPR_CCP1_N"/>
    <property type="match status" value="2"/>
</dbReference>
<dbReference type="InterPro" id="IPR050821">
    <property type="entry name" value="Cytosolic_carboxypeptidase"/>
</dbReference>
<feature type="compositionally biased region" description="Polar residues" evidence="6">
    <location>
        <begin position="786"/>
        <end position="796"/>
    </location>
</feature>